<evidence type="ECO:0000259" key="8">
    <source>
        <dbReference type="PROSITE" id="PS51462"/>
    </source>
</evidence>
<dbReference type="InterPro" id="IPR015797">
    <property type="entry name" value="NUDIX_hydrolase-like_dom_sf"/>
</dbReference>
<reference evidence="9 10" key="2">
    <citation type="journal article" date="2011" name="J. Bacteriol.">
        <title>Genomes of three methylotrophs from a single niche uncover genetic and metabolic divergence of Methylophilaceae.</title>
        <authorList>
            <person name="Lapidus A."/>
            <person name="Clum A."/>
            <person name="Labutti K."/>
            <person name="Kaluzhnaya M.G."/>
            <person name="Lim S."/>
            <person name="Beck D.A."/>
            <person name="Glavina Del Rio T."/>
            <person name="Nolan M."/>
            <person name="Mavromatis K."/>
            <person name="Huntemann M."/>
            <person name="Lucas S."/>
            <person name="Lidstrom M.E."/>
            <person name="Ivanova N."/>
            <person name="Chistoserdova L."/>
        </authorList>
    </citation>
    <scope>NUCLEOTIDE SEQUENCE [LARGE SCALE GENOMIC DNA]</scope>
    <source>
        <strain evidence="9 10">SIP3-4</strain>
    </source>
</reference>
<keyword evidence="5 9" id="KW-0378">Hydrolase</keyword>
<dbReference type="Gene3D" id="3.90.79.10">
    <property type="entry name" value="Nucleoside Triphosphate Pyrophosphohydrolase"/>
    <property type="match status" value="1"/>
</dbReference>
<dbReference type="PANTHER" id="PTHR11839:SF18">
    <property type="entry name" value="NUDIX HYDROLASE DOMAIN-CONTAINING PROTEIN"/>
    <property type="match status" value="1"/>
</dbReference>
<evidence type="ECO:0000256" key="2">
    <source>
        <dbReference type="ARBA" id="ARBA00001946"/>
    </source>
</evidence>
<reference evidence="10" key="1">
    <citation type="submission" date="2009-07" db="EMBL/GenBank/DDBJ databases">
        <title>Complete sequence of chromosome of Methylovorus sp. SIP3-4.</title>
        <authorList>
            <person name="Lucas S."/>
            <person name="Copeland A."/>
            <person name="Lapidus A."/>
            <person name="Glavina del Rio T."/>
            <person name="Tice H."/>
            <person name="Bruce D."/>
            <person name="Goodwin L."/>
            <person name="Pitluck S."/>
            <person name="Clum A."/>
            <person name="Larimer F."/>
            <person name="Land M."/>
            <person name="Hauser L."/>
            <person name="Kyrpides N."/>
            <person name="Mikhailova N."/>
            <person name="Kayluzhnaya M."/>
            <person name="Chistoserdova L."/>
        </authorList>
    </citation>
    <scope>NUCLEOTIDE SEQUENCE [LARGE SCALE GENOMIC DNA]</scope>
    <source>
        <strain evidence="10">SIP3-4</strain>
    </source>
</reference>
<gene>
    <name evidence="9" type="ordered locus">Msip34_0687</name>
</gene>
<dbReference type="PROSITE" id="PS51462">
    <property type="entry name" value="NUDIX"/>
    <property type="match status" value="1"/>
</dbReference>
<accession>C6XAK3</accession>
<dbReference type="OrthoDB" id="9806150at2"/>
<evidence type="ECO:0000256" key="1">
    <source>
        <dbReference type="ARBA" id="ARBA00000847"/>
    </source>
</evidence>
<feature type="domain" description="Nudix hydrolase" evidence="8">
    <location>
        <begin position="43"/>
        <end position="172"/>
    </location>
</feature>
<dbReference type="RefSeq" id="WP_015829537.1">
    <property type="nucleotide sequence ID" value="NC_012969.1"/>
</dbReference>
<dbReference type="SUPFAM" id="SSF55811">
    <property type="entry name" value="Nudix"/>
    <property type="match status" value="1"/>
</dbReference>
<evidence type="ECO:0000256" key="6">
    <source>
        <dbReference type="ARBA" id="ARBA00032162"/>
    </source>
</evidence>
<dbReference type="GO" id="GO:0019693">
    <property type="term" value="P:ribose phosphate metabolic process"/>
    <property type="evidence" value="ECO:0007669"/>
    <property type="project" value="TreeGrafter"/>
</dbReference>
<dbReference type="Pfam" id="PF00293">
    <property type="entry name" value="NUDIX"/>
    <property type="match status" value="1"/>
</dbReference>
<evidence type="ECO:0000313" key="9">
    <source>
        <dbReference type="EMBL" id="ACT49935.1"/>
    </source>
</evidence>
<protein>
    <recommendedName>
        <fullName evidence="4">GDP-mannose pyrophosphatase</fullName>
    </recommendedName>
    <alternativeName>
        <fullName evidence="6">GDP-mannose hydrolase</fullName>
    </alternativeName>
    <alternativeName>
        <fullName evidence="7">GDPMK</fullName>
    </alternativeName>
</protein>
<dbReference type="InterPro" id="IPR000086">
    <property type="entry name" value="NUDIX_hydrolase_dom"/>
</dbReference>
<evidence type="ECO:0000256" key="7">
    <source>
        <dbReference type="ARBA" id="ARBA00032272"/>
    </source>
</evidence>
<dbReference type="GO" id="GO:0005829">
    <property type="term" value="C:cytosol"/>
    <property type="evidence" value="ECO:0007669"/>
    <property type="project" value="TreeGrafter"/>
</dbReference>
<comment type="similarity">
    <text evidence="3">Belongs to the Nudix hydrolase family. NudK subfamily.</text>
</comment>
<name>C6XAK3_METGS</name>
<organism evidence="9 10">
    <name type="scientific">Methylovorus glucosotrophus (strain SIP3-4)</name>
    <dbReference type="NCBI Taxonomy" id="582744"/>
    <lineage>
        <taxon>Bacteria</taxon>
        <taxon>Pseudomonadati</taxon>
        <taxon>Pseudomonadota</taxon>
        <taxon>Betaproteobacteria</taxon>
        <taxon>Nitrosomonadales</taxon>
        <taxon>Methylophilaceae</taxon>
        <taxon>Methylovorus</taxon>
    </lineage>
</organism>
<dbReference type="GO" id="GO:0016787">
    <property type="term" value="F:hydrolase activity"/>
    <property type="evidence" value="ECO:0007669"/>
    <property type="project" value="UniProtKB-KW"/>
</dbReference>
<comment type="catalytic activity">
    <reaction evidence="1">
        <text>GDP-alpha-D-mannose + H2O = alpha-D-mannose 1-phosphate + GMP + 2 H(+)</text>
        <dbReference type="Rhea" id="RHEA:27978"/>
        <dbReference type="ChEBI" id="CHEBI:15377"/>
        <dbReference type="ChEBI" id="CHEBI:15378"/>
        <dbReference type="ChEBI" id="CHEBI:57527"/>
        <dbReference type="ChEBI" id="CHEBI:58115"/>
        <dbReference type="ChEBI" id="CHEBI:58409"/>
    </reaction>
</comment>
<proteinExistence type="inferred from homology"/>
<dbReference type="GO" id="GO:0006753">
    <property type="term" value="P:nucleoside phosphate metabolic process"/>
    <property type="evidence" value="ECO:0007669"/>
    <property type="project" value="TreeGrafter"/>
</dbReference>
<sequence>MHNDNDLIETPISSEVIASGGMLTARRDQVRLPNGGQSQREYVLHPGAVVMVALLDNGHLILERQFRYPLRRVFIELPAGKIDQGEAPLLTGQRELLEETGYTAKEWVYLGLQHPCIGYSNEVIHIYLARGLTAGEHKRDEDEALHIIDASLQDCLAMVQRGEITDGKTIVALMWAEKYLSGQWQPMPAQA</sequence>
<evidence type="ECO:0000256" key="3">
    <source>
        <dbReference type="ARBA" id="ARBA00007275"/>
    </source>
</evidence>
<dbReference type="AlphaFoldDB" id="C6XAK3"/>
<keyword evidence="10" id="KW-1185">Reference proteome</keyword>
<dbReference type="Proteomes" id="UP000002743">
    <property type="component" value="Chromosome"/>
</dbReference>
<evidence type="ECO:0000313" key="10">
    <source>
        <dbReference type="Proteomes" id="UP000002743"/>
    </source>
</evidence>
<dbReference type="HOGENOM" id="CLU_062658_5_1_4"/>
<evidence type="ECO:0000256" key="5">
    <source>
        <dbReference type="ARBA" id="ARBA00022801"/>
    </source>
</evidence>
<comment type="cofactor">
    <cofactor evidence="2">
        <name>Mg(2+)</name>
        <dbReference type="ChEBI" id="CHEBI:18420"/>
    </cofactor>
</comment>
<dbReference type="KEGG" id="mei:Msip34_0687"/>
<dbReference type="EMBL" id="CP001674">
    <property type="protein sequence ID" value="ACT49935.1"/>
    <property type="molecule type" value="Genomic_DNA"/>
</dbReference>
<dbReference type="STRING" id="582744.Msip34_0687"/>
<dbReference type="eggNOG" id="COG0494">
    <property type="taxonomic scope" value="Bacteria"/>
</dbReference>
<evidence type="ECO:0000256" key="4">
    <source>
        <dbReference type="ARBA" id="ARBA00016377"/>
    </source>
</evidence>
<dbReference type="PANTHER" id="PTHR11839">
    <property type="entry name" value="UDP/ADP-SUGAR PYROPHOSPHATASE"/>
    <property type="match status" value="1"/>
</dbReference>